<dbReference type="EMBL" id="DYZA01000092">
    <property type="protein sequence ID" value="HJD96972.1"/>
    <property type="molecule type" value="Genomic_DNA"/>
</dbReference>
<dbReference type="RefSeq" id="WP_304121657.1">
    <property type="nucleotide sequence ID" value="NZ_DYZA01000092.1"/>
</dbReference>
<dbReference type="Gene3D" id="2.30.30.140">
    <property type="match status" value="1"/>
</dbReference>
<evidence type="ECO:0000313" key="2">
    <source>
        <dbReference type="EMBL" id="HJD96972.1"/>
    </source>
</evidence>
<dbReference type="AlphaFoldDB" id="A0A921AV80"/>
<evidence type="ECO:0000313" key="3">
    <source>
        <dbReference type="Proteomes" id="UP000698963"/>
    </source>
</evidence>
<dbReference type="PANTHER" id="PTHR35177">
    <property type="entry name" value="HYDROGENASE MATURATION FACTOR HYBG"/>
    <property type="match status" value="1"/>
</dbReference>
<gene>
    <name evidence="2" type="ORF">K8W16_04940</name>
</gene>
<comment type="similarity">
    <text evidence="1">Belongs to the HupF/HypC family.</text>
</comment>
<proteinExistence type="inferred from homology"/>
<sequence length="86" mass="9279">MCLAVPVCVVDVPEEGKARVRVGRGETYMDISTILLPEAPRPGDYVIVHAGFALRSLDAAEAEESLRIFRQIAELGVNEGLSPEAL</sequence>
<dbReference type="InterPro" id="IPR001109">
    <property type="entry name" value="Hydrogenase_HupF/HypC"/>
</dbReference>
<reference evidence="2" key="1">
    <citation type="journal article" date="2021" name="PeerJ">
        <title>Extensive microbial diversity within the chicken gut microbiome revealed by metagenomics and culture.</title>
        <authorList>
            <person name="Gilroy R."/>
            <person name="Ravi A."/>
            <person name="Getino M."/>
            <person name="Pursley I."/>
            <person name="Horton D.L."/>
            <person name="Alikhan N.F."/>
            <person name="Baker D."/>
            <person name="Gharbi K."/>
            <person name="Hall N."/>
            <person name="Watson M."/>
            <person name="Adriaenssens E.M."/>
            <person name="Foster-Nyarko E."/>
            <person name="Jarju S."/>
            <person name="Secka A."/>
            <person name="Antonio M."/>
            <person name="Oren A."/>
            <person name="Chaudhuri R.R."/>
            <person name="La Ragione R."/>
            <person name="Hildebrand F."/>
            <person name="Pallen M.J."/>
        </authorList>
    </citation>
    <scope>NUCLEOTIDE SEQUENCE</scope>
    <source>
        <strain evidence="2">ChiGjej2B2-19336</strain>
    </source>
</reference>
<reference evidence="2" key="2">
    <citation type="submission" date="2021-09" db="EMBL/GenBank/DDBJ databases">
        <authorList>
            <person name="Gilroy R."/>
        </authorList>
    </citation>
    <scope>NUCLEOTIDE SEQUENCE</scope>
    <source>
        <strain evidence="2">ChiGjej2B2-19336</strain>
    </source>
</reference>
<comment type="caution">
    <text evidence="2">The sequence shown here is derived from an EMBL/GenBank/DDBJ whole genome shotgun (WGS) entry which is preliminary data.</text>
</comment>
<dbReference type="NCBIfam" id="TIGR00074">
    <property type="entry name" value="hypC_hupF"/>
    <property type="match status" value="1"/>
</dbReference>
<evidence type="ECO:0000256" key="1">
    <source>
        <dbReference type="ARBA" id="ARBA00006018"/>
    </source>
</evidence>
<dbReference type="GO" id="GO:1902670">
    <property type="term" value="F:carbon dioxide binding"/>
    <property type="evidence" value="ECO:0007669"/>
    <property type="project" value="TreeGrafter"/>
</dbReference>
<dbReference type="GO" id="GO:0005506">
    <property type="term" value="F:iron ion binding"/>
    <property type="evidence" value="ECO:0007669"/>
    <property type="project" value="TreeGrafter"/>
</dbReference>
<dbReference type="Proteomes" id="UP000698963">
    <property type="component" value="Unassembled WGS sequence"/>
</dbReference>
<protein>
    <submittedName>
        <fullName evidence="2">HypC/HybG/HupF family hydrogenase formation chaperone</fullName>
    </submittedName>
</protein>
<dbReference type="PRINTS" id="PR00445">
    <property type="entry name" value="HUPFHYPC"/>
</dbReference>
<dbReference type="Pfam" id="PF01455">
    <property type="entry name" value="HupF_HypC"/>
    <property type="match status" value="1"/>
</dbReference>
<accession>A0A921AV80</accession>
<dbReference type="GO" id="GO:0051604">
    <property type="term" value="P:protein maturation"/>
    <property type="evidence" value="ECO:0007669"/>
    <property type="project" value="TreeGrafter"/>
</dbReference>
<organism evidence="2 3">
    <name type="scientific">Mailhella massiliensis</name>
    <dbReference type="NCBI Taxonomy" id="1903261"/>
    <lineage>
        <taxon>Bacteria</taxon>
        <taxon>Pseudomonadati</taxon>
        <taxon>Thermodesulfobacteriota</taxon>
        <taxon>Desulfovibrionia</taxon>
        <taxon>Desulfovibrionales</taxon>
        <taxon>Desulfovibrionaceae</taxon>
        <taxon>Mailhella</taxon>
    </lineage>
</organism>
<dbReference type="PANTHER" id="PTHR35177:SF2">
    <property type="entry name" value="HYDROGENASE MATURATION FACTOR HYBG"/>
    <property type="match status" value="1"/>
</dbReference>
<name>A0A921AV80_9BACT</name>
<dbReference type="SUPFAM" id="SSF159127">
    <property type="entry name" value="HupF/HypC-like"/>
    <property type="match status" value="1"/>
</dbReference>